<feature type="compositionally biased region" description="Low complexity" evidence="1">
    <location>
        <begin position="46"/>
        <end position="92"/>
    </location>
</feature>
<accession>A0A316TY21</accession>
<proteinExistence type="predicted"/>
<dbReference type="Pfam" id="PF08219">
    <property type="entry name" value="TOM13"/>
    <property type="match status" value="1"/>
</dbReference>
<feature type="compositionally biased region" description="Basic and acidic residues" evidence="1">
    <location>
        <begin position="192"/>
        <end position="202"/>
    </location>
</feature>
<protein>
    <recommendedName>
        <fullName evidence="4">TOM13-domain-containing protein</fullName>
    </recommendedName>
</protein>
<dbReference type="PANTHER" id="PTHR28241:SF1">
    <property type="entry name" value="MITOCHONDRIAL IMPORT PROTEIN 1"/>
    <property type="match status" value="1"/>
</dbReference>
<dbReference type="InterPro" id="IPR013262">
    <property type="entry name" value="OMP_MIM1/TOM13_mt"/>
</dbReference>
<dbReference type="OrthoDB" id="5529571at2759"/>
<dbReference type="EMBL" id="KZ819337">
    <property type="protein sequence ID" value="PWN18229.1"/>
    <property type="molecule type" value="Genomic_DNA"/>
</dbReference>
<feature type="compositionally biased region" description="Low complexity" evidence="1">
    <location>
        <begin position="206"/>
        <end position="222"/>
    </location>
</feature>
<feature type="region of interest" description="Disordered" evidence="1">
    <location>
        <begin position="1"/>
        <end position="104"/>
    </location>
</feature>
<dbReference type="AlphaFoldDB" id="A0A316TY21"/>
<keyword evidence="3" id="KW-1185">Reference proteome</keyword>
<feature type="compositionally biased region" description="Gly residues" evidence="1">
    <location>
        <begin position="434"/>
        <end position="447"/>
    </location>
</feature>
<name>A0A316TY21_9BASI</name>
<evidence type="ECO:0000313" key="2">
    <source>
        <dbReference type="EMBL" id="PWN18229.1"/>
    </source>
</evidence>
<feature type="compositionally biased region" description="Low complexity" evidence="1">
    <location>
        <begin position="345"/>
        <end position="359"/>
    </location>
</feature>
<dbReference type="GO" id="GO:0045040">
    <property type="term" value="P:protein insertion into mitochondrial outer membrane"/>
    <property type="evidence" value="ECO:0007669"/>
    <property type="project" value="TreeGrafter"/>
</dbReference>
<feature type="region of interest" description="Disordered" evidence="1">
    <location>
        <begin position="433"/>
        <end position="487"/>
    </location>
</feature>
<feature type="region of interest" description="Disordered" evidence="1">
    <location>
        <begin position="246"/>
        <end position="364"/>
    </location>
</feature>
<evidence type="ECO:0000313" key="3">
    <source>
        <dbReference type="Proteomes" id="UP000245942"/>
    </source>
</evidence>
<sequence length="487" mass="50745">MSDPASSSGSSSLRPQQDEDEQQQQQQQSPHEVPSSPHLRPRAHRSASPTASSSTATTSSTTLAHTEGTLPGTSLSPQSSSSSGSSSRGSVSERGTASHRGDLTASVISNLDLNEYMASPSLRGQVDDAASSMDEAEVLKLREGVAKRLPLVREDTSTRRAIEEMNSPGTEEQTSSTVIGDSSAALHGGDNLPHHPMFDRLEPPNASLGAATSSSSFSRESSGGAGLTALLTPDEPSLLSDFTEAQEANHRQHQNQHRYQSSDDGQEDDDNGAAHQPKTTSGTSHVQTVPTVSSTGMPRLIHRHADDPTLQSHYGSQGAPPKELLPEGSTTGRQGDESESDSESESSSITSSSSRGGSRTHTHAPTGSLILTALSPSSQISWGRRLAILSSSFFVNLGLPFINGVCLGFGEIFARTLVAPLVLGIVNSRWPQLSGGGGSGSGSGSGSGRVTTNVGRTRGEREELRRETGSGRGIGTAGVGVRATSSY</sequence>
<dbReference type="GO" id="GO:0005741">
    <property type="term" value="C:mitochondrial outer membrane"/>
    <property type="evidence" value="ECO:0007669"/>
    <property type="project" value="InterPro"/>
</dbReference>
<feature type="compositionally biased region" description="Polar residues" evidence="1">
    <location>
        <begin position="277"/>
        <end position="296"/>
    </location>
</feature>
<dbReference type="GeneID" id="37015053"/>
<feature type="region of interest" description="Disordered" evidence="1">
    <location>
        <begin position="156"/>
        <end position="233"/>
    </location>
</feature>
<gene>
    <name evidence="2" type="ORF">BCV69DRAFT_285212</name>
</gene>
<dbReference type="RefSeq" id="XP_025345389.1">
    <property type="nucleotide sequence ID" value="XM_025493319.1"/>
</dbReference>
<evidence type="ECO:0000256" key="1">
    <source>
        <dbReference type="SAM" id="MobiDB-lite"/>
    </source>
</evidence>
<dbReference type="PANTHER" id="PTHR28241">
    <property type="entry name" value="MITOCHONDRIAL IMPORT PROTEIN 1"/>
    <property type="match status" value="1"/>
</dbReference>
<feature type="compositionally biased region" description="Polar residues" evidence="1">
    <location>
        <begin position="167"/>
        <end position="180"/>
    </location>
</feature>
<feature type="compositionally biased region" description="Basic and acidic residues" evidence="1">
    <location>
        <begin position="457"/>
        <end position="469"/>
    </location>
</feature>
<dbReference type="STRING" id="1684307.A0A316TY21"/>
<feature type="compositionally biased region" description="Low complexity" evidence="1">
    <location>
        <begin position="1"/>
        <end position="12"/>
    </location>
</feature>
<reference evidence="2 3" key="1">
    <citation type="journal article" date="2018" name="Mol. Biol. Evol.">
        <title>Broad Genomic Sampling Reveals a Smut Pathogenic Ancestry of the Fungal Clade Ustilaginomycotina.</title>
        <authorList>
            <person name="Kijpornyongpan T."/>
            <person name="Mondo S.J."/>
            <person name="Barry K."/>
            <person name="Sandor L."/>
            <person name="Lee J."/>
            <person name="Lipzen A."/>
            <person name="Pangilinan J."/>
            <person name="LaButti K."/>
            <person name="Hainaut M."/>
            <person name="Henrissat B."/>
            <person name="Grigoriev I.V."/>
            <person name="Spatafora J.W."/>
            <person name="Aime M.C."/>
        </authorList>
    </citation>
    <scope>NUCLEOTIDE SEQUENCE [LARGE SCALE GENOMIC DNA]</scope>
    <source>
        <strain evidence="2 3">MCA 4718</strain>
    </source>
</reference>
<evidence type="ECO:0008006" key="4">
    <source>
        <dbReference type="Google" id="ProtNLM"/>
    </source>
</evidence>
<dbReference type="Proteomes" id="UP000245942">
    <property type="component" value="Unassembled WGS sequence"/>
</dbReference>
<organism evidence="2 3">
    <name type="scientific">Pseudomicrostroma glucosiphilum</name>
    <dbReference type="NCBI Taxonomy" id="1684307"/>
    <lineage>
        <taxon>Eukaryota</taxon>
        <taxon>Fungi</taxon>
        <taxon>Dikarya</taxon>
        <taxon>Basidiomycota</taxon>
        <taxon>Ustilaginomycotina</taxon>
        <taxon>Exobasidiomycetes</taxon>
        <taxon>Microstromatales</taxon>
        <taxon>Microstromatales incertae sedis</taxon>
        <taxon>Pseudomicrostroma</taxon>
    </lineage>
</organism>
<dbReference type="GO" id="GO:0070096">
    <property type="term" value="P:mitochondrial outer membrane translocase complex assembly"/>
    <property type="evidence" value="ECO:0007669"/>
    <property type="project" value="TreeGrafter"/>
</dbReference>